<comment type="caution">
    <text evidence="17">The sequence shown here is derived from an EMBL/GenBank/DDBJ whole genome shotgun (WGS) entry which is preliminary data.</text>
</comment>
<feature type="compositionally biased region" description="Basic and acidic residues" evidence="14">
    <location>
        <begin position="1027"/>
        <end position="1051"/>
    </location>
</feature>
<dbReference type="Pfam" id="PF00046">
    <property type="entry name" value="Homeodomain"/>
    <property type="match status" value="1"/>
</dbReference>
<feature type="region of interest" description="Disordered" evidence="14">
    <location>
        <begin position="397"/>
        <end position="522"/>
    </location>
</feature>
<feature type="region of interest" description="Disordered" evidence="14">
    <location>
        <begin position="707"/>
        <end position="934"/>
    </location>
</feature>
<feature type="domain" description="Homeobox" evidence="16">
    <location>
        <begin position="1040"/>
        <end position="1100"/>
    </location>
</feature>
<evidence type="ECO:0000256" key="5">
    <source>
        <dbReference type="ARBA" id="ARBA00022833"/>
    </source>
</evidence>
<evidence type="ECO:0000256" key="7">
    <source>
        <dbReference type="ARBA" id="ARBA00023125"/>
    </source>
</evidence>
<feature type="compositionally biased region" description="Acidic residues" evidence="14">
    <location>
        <begin position="737"/>
        <end position="748"/>
    </location>
</feature>
<dbReference type="Proteomes" id="UP001281410">
    <property type="component" value="Unassembled WGS sequence"/>
</dbReference>
<evidence type="ECO:0000256" key="11">
    <source>
        <dbReference type="PROSITE-ProRule" id="PRU00108"/>
    </source>
</evidence>
<keyword evidence="18" id="KW-1185">Reference proteome</keyword>
<evidence type="ECO:0000256" key="6">
    <source>
        <dbReference type="ARBA" id="ARBA00023015"/>
    </source>
</evidence>
<feature type="compositionally biased region" description="Basic residues" evidence="14">
    <location>
        <begin position="511"/>
        <end position="522"/>
    </location>
</feature>
<dbReference type="GO" id="GO:0045814">
    <property type="term" value="P:negative regulation of gene expression, epigenetic"/>
    <property type="evidence" value="ECO:0007669"/>
    <property type="project" value="TreeGrafter"/>
</dbReference>
<feature type="compositionally biased region" description="Basic residues" evidence="14">
    <location>
        <begin position="460"/>
        <end position="469"/>
    </location>
</feature>
<dbReference type="GO" id="GO:0006355">
    <property type="term" value="P:regulation of DNA-templated transcription"/>
    <property type="evidence" value="ECO:0007669"/>
    <property type="project" value="UniProtKB-ARBA"/>
</dbReference>
<comment type="similarity">
    <text evidence="2">Belongs to the PHD-associated homeobox family.</text>
</comment>
<keyword evidence="4 12" id="KW-0863">Zinc-finger</keyword>
<keyword evidence="5" id="KW-0862">Zinc</keyword>
<dbReference type="SMART" id="SM00249">
    <property type="entry name" value="PHD"/>
    <property type="match status" value="1"/>
</dbReference>
<dbReference type="SUPFAM" id="SSF46689">
    <property type="entry name" value="Homeodomain-like"/>
    <property type="match status" value="1"/>
</dbReference>
<keyword evidence="8 11" id="KW-0371">Homeobox</keyword>
<dbReference type="InterPro" id="IPR013083">
    <property type="entry name" value="Znf_RING/FYVE/PHD"/>
</dbReference>
<evidence type="ECO:0000256" key="8">
    <source>
        <dbReference type="ARBA" id="ARBA00023155"/>
    </source>
</evidence>
<evidence type="ECO:0000313" key="17">
    <source>
        <dbReference type="EMBL" id="KAK3192953.1"/>
    </source>
</evidence>
<accession>A0AAD9ZV05</accession>
<feature type="compositionally biased region" description="Polar residues" evidence="14">
    <location>
        <begin position="1120"/>
        <end position="1149"/>
    </location>
</feature>
<protein>
    <recommendedName>
        <fullName evidence="19">Homeobox protein HAT3.1</fullName>
    </recommendedName>
</protein>
<feature type="compositionally biased region" description="Basic and acidic residues" evidence="14">
    <location>
        <begin position="1150"/>
        <end position="1171"/>
    </location>
</feature>
<keyword evidence="10 11" id="KW-0539">Nucleus</keyword>
<proteinExistence type="inferred from homology"/>
<dbReference type="PROSITE" id="PS01359">
    <property type="entry name" value="ZF_PHD_1"/>
    <property type="match status" value="1"/>
</dbReference>
<name>A0AAD9ZV05_9ROSI</name>
<evidence type="ECO:0000313" key="18">
    <source>
        <dbReference type="Proteomes" id="UP001281410"/>
    </source>
</evidence>
<dbReference type="InterPro" id="IPR045876">
    <property type="entry name" value="PRHA-like_PHD-finger"/>
</dbReference>
<feature type="compositionally biased region" description="Polar residues" evidence="14">
    <location>
        <begin position="1095"/>
        <end position="1104"/>
    </location>
</feature>
<dbReference type="GO" id="GO:0008270">
    <property type="term" value="F:zinc ion binding"/>
    <property type="evidence" value="ECO:0007669"/>
    <property type="project" value="UniProtKB-KW"/>
</dbReference>
<dbReference type="SMART" id="SM00389">
    <property type="entry name" value="HOX"/>
    <property type="match status" value="1"/>
</dbReference>
<dbReference type="SUPFAM" id="SSF57903">
    <property type="entry name" value="FYVE/PHD zinc finger"/>
    <property type="match status" value="1"/>
</dbReference>
<dbReference type="PROSITE" id="PS50016">
    <property type="entry name" value="ZF_PHD_2"/>
    <property type="match status" value="1"/>
</dbReference>
<feature type="region of interest" description="Disordered" evidence="14">
    <location>
        <begin position="953"/>
        <end position="1051"/>
    </location>
</feature>
<dbReference type="InterPro" id="IPR009057">
    <property type="entry name" value="Homeodomain-like_sf"/>
</dbReference>
<dbReference type="Gene3D" id="3.30.40.10">
    <property type="entry name" value="Zinc/RING finger domain, C3HC4 (zinc finger)"/>
    <property type="match status" value="1"/>
</dbReference>
<dbReference type="PANTHER" id="PTHR12628">
    <property type="entry name" value="POLYCOMB-LIKE TRANSCRIPTION FACTOR"/>
    <property type="match status" value="1"/>
</dbReference>
<dbReference type="InterPro" id="IPR011011">
    <property type="entry name" value="Znf_FYVE_PHD"/>
</dbReference>
<dbReference type="Gene3D" id="1.10.10.60">
    <property type="entry name" value="Homeodomain-like"/>
    <property type="match status" value="1"/>
</dbReference>
<dbReference type="FunFam" id="3.30.40.10:FF:000270">
    <property type="entry name" value="pathogenesis-related homeodomain protein-like"/>
    <property type="match status" value="1"/>
</dbReference>
<feature type="region of interest" description="Disordered" evidence="14">
    <location>
        <begin position="23"/>
        <end position="45"/>
    </location>
</feature>
<evidence type="ECO:0000256" key="10">
    <source>
        <dbReference type="ARBA" id="ARBA00023242"/>
    </source>
</evidence>
<dbReference type="PROSITE" id="PS50071">
    <property type="entry name" value="HOMEOBOX_2"/>
    <property type="match status" value="1"/>
</dbReference>
<feature type="compositionally biased region" description="Basic and acidic residues" evidence="14">
    <location>
        <begin position="994"/>
        <end position="1008"/>
    </location>
</feature>
<evidence type="ECO:0000256" key="1">
    <source>
        <dbReference type="ARBA" id="ARBA00004123"/>
    </source>
</evidence>
<feature type="compositionally biased region" description="Polar residues" evidence="14">
    <location>
        <begin position="1185"/>
        <end position="1197"/>
    </location>
</feature>
<dbReference type="AlphaFoldDB" id="A0AAD9ZV05"/>
<keyword evidence="9" id="KW-0804">Transcription</keyword>
<reference evidence="17" key="1">
    <citation type="journal article" date="2023" name="Plant J.">
        <title>Genome sequences and population genomics provide insights into the demographic history, inbreeding, and mutation load of two 'living fossil' tree species of Dipteronia.</title>
        <authorList>
            <person name="Feng Y."/>
            <person name="Comes H.P."/>
            <person name="Chen J."/>
            <person name="Zhu S."/>
            <person name="Lu R."/>
            <person name="Zhang X."/>
            <person name="Li P."/>
            <person name="Qiu J."/>
            <person name="Olsen K.M."/>
            <person name="Qiu Y."/>
        </authorList>
    </citation>
    <scope>NUCLEOTIDE SEQUENCE</scope>
    <source>
        <strain evidence="17">NBL</strain>
    </source>
</reference>
<sequence>MSCICDKIHISCNGRLTDMSKAEHTSVSPSVSSQTGDSSFPKQSTSEQTCELGSKCMHSEPSEVKHLLGSAAVENEPLETSSAANSCVINEKQQLISGEALDNAFNKFLGQPAEKVSKGIETNEISCPLQTISEQKHEFGTEGILSEQSEQVDRIILNEHGEANKVMCAFVVDDKLGPVSEDMCNYNHRDTEQTFDFGSGHECNELDAECTHSEPSEQKDQLGSGIIQNEPAEVDDMIPTNGVKGNLQPYSEDLTEICPSEPLEPHHEDGIKSTEIGENSCLQRPISEQTHEFTVRIRNCELSQLTNGVEGNLQPYSEDLTEICPSEPLESPPEYGIKSMETGENSCTQHPMSELTPEFTVRIRSCEPLEVNHKVGSELLQDKPVETSTAASCCISTEQLGPSPDLVNQSSPIEHLKPPPEVSTMIPSSEQSAQPSDDMARNCLEESETQTKYAETNFKHVGRKGKKTSKSLNKTHSSIGSDRVLRSRSQEKSKAPESYNNLADVSSQGEKKRKKKNNKRRGKTVIDDYSRIKTQLRYLLNRINYEKSLIAAYSGEGWKGLNLEKLKPEKELQRATSEILRRKLKIRDLFRHLDSLCAEGTFPTSLFDSEGQIDSEDIFCAKCGSKDLSPNNDIILCDGACDRGFHQYCLEPPLLKEDIPPDDEGWLCPGCDCKVDCIDVVNDSEGTNLFITDNWKKVFPEAAAAAGHNQDPNFGLPSDDSDDNDYNPNGSATDEKDQGDESSSDESDYVSASDELKAPANDNVYLGLPSDDSEDDDYNPDAPEPEEKVMHDSSSSDFTSDSEDLAAVLKDDKSLGNEEDTSASRLRDSDELKASANDNVYLGLPSDDSEDDDYNPDAPEPDEKVTQDSSSSDFTSDSDDLAAVLEDGKSPGSEEGTTSASPLRDGQRFKENVSLNNEQLNILESGQDGGGTSVYEKRSIEKMDYKKLYDETYGNLSSDSSDDEDWTDNVPSRIGEGSPVSANGKASVVSNQKTGKDINQNRKKTEGTRKRKTCQNFPGDTNILPAKTHEDCFTPGSSDKRSRSSYKRLGDHVTQRLYNSFQQDQYPDRTTKESLAKELELTFRQVSKWFENARWSFNHSSSMPMDTRMGKSDPEKGTSAPRSNKQLPQTGPETVARVSTCNGTENVESSEARADVRDSEMATEESNREESTMTTTRKRKRKSELGNQASDSKSGIQATEIRPAVPDSSKPQETPTSGRVLRSRRKSDV</sequence>
<dbReference type="GO" id="GO:0043565">
    <property type="term" value="F:sequence-specific DNA binding"/>
    <property type="evidence" value="ECO:0007669"/>
    <property type="project" value="UniProtKB-ARBA"/>
</dbReference>
<dbReference type="InterPro" id="IPR019787">
    <property type="entry name" value="Znf_PHD-finger"/>
</dbReference>
<dbReference type="GO" id="GO:0005634">
    <property type="term" value="C:nucleus"/>
    <property type="evidence" value="ECO:0007669"/>
    <property type="project" value="UniProtKB-SubCell"/>
</dbReference>
<keyword evidence="3" id="KW-0479">Metal-binding</keyword>
<evidence type="ECO:0000256" key="13">
    <source>
        <dbReference type="RuleBase" id="RU000682"/>
    </source>
</evidence>
<evidence type="ECO:0000259" key="15">
    <source>
        <dbReference type="PROSITE" id="PS50016"/>
    </source>
</evidence>
<evidence type="ECO:0000256" key="14">
    <source>
        <dbReference type="SAM" id="MobiDB-lite"/>
    </source>
</evidence>
<comment type="subcellular location">
    <subcellularLocation>
        <location evidence="1 11 13">Nucleus</location>
    </subcellularLocation>
</comment>
<dbReference type="InterPro" id="IPR001965">
    <property type="entry name" value="Znf_PHD"/>
</dbReference>
<dbReference type="CDD" id="cd15504">
    <property type="entry name" value="PHD_PRHA_like"/>
    <property type="match status" value="1"/>
</dbReference>
<organism evidence="17 18">
    <name type="scientific">Dipteronia sinensis</name>
    <dbReference type="NCBI Taxonomy" id="43782"/>
    <lineage>
        <taxon>Eukaryota</taxon>
        <taxon>Viridiplantae</taxon>
        <taxon>Streptophyta</taxon>
        <taxon>Embryophyta</taxon>
        <taxon>Tracheophyta</taxon>
        <taxon>Spermatophyta</taxon>
        <taxon>Magnoliopsida</taxon>
        <taxon>eudicotyledons</taxon>
        <taxon>Gunneridae</taxon>
        <taxon>Pentapetalae</taxon>
        <taxon>rosids</taxon>
        <taxon>malvids</taxon>
        <taxon>Sapindales</taxon>
        <taxon>Sapindaceae</taxon>
        <taxon>Hippocastanoideae</taxon>
        <taxon>Acereae</taxon>
        <taxon>Dipteronia</taxon>
    </lineage>
</organism>
<evidence type="ECO:0000256" key="12">
    <source>
        <dbReference type="PROSITE-ProRule" id="PRU00146"/>
    </source>
</evidence>
<dbReference type="EMBL" id="JANJYJ010000008">
    <property type="protein sequence ID" value="KAK3192953.1"/>
    <property type="molecule type" value="Genomic_DNA"/>
</dbReference>
<feature type="compositionally biased region" description="Basic and acidic residues" evidence="14">
    <location>
        <begin position="483"/>
        <end position="495"/>
    </location>
</feature>
<feature type="compositionally biased region" description="Polar residues" evidence="14">
    <location>
        <begin position="470"/>
        <end position="480"/>
    </location>
</feature>
<dbReference type="CDD" id="cd00086">
    <property type="entry name" value="homeodomain"/>
    <property type="match status" value="1"/>
</dbReference>
<dbReference type="GO" id="GO:0010557">
    <property type="term" value="P:positive regulation of macromolecule biosynthetic process"/>
    <property type="evidence" value="ECO:0007669"/>
    <property type="project" value="UniProtKB-ARBA"/>
</dbReference>
<feature type="compositionally biased region" description="Polar residues" evidence="14">
    <location>
        <begin position="397"/>
        <end position="412"/>
    </location>
</feature>
<keyword evidence="7 11" id="KW-0238">DNA-binding</keyword>
<feature type="compositionally biased region" description="Polar residues" evidence="14">
    <location>
        <begin position="913"/>
        <end position="924"/>
    </location>
</feature>
<feature type="region of interest" description="Disordered" evidence="14">
    <location>
        <begin position="1095"/>
        <end position="1229"/>
    </location>
</feature>
<feature type="DNA-binding region" description="Homeobox" evidence="11">
    <location>
        <begin position="1042"/>
        <end position="1101"/>
    </location>
</feature>
<feature type="domain" description="PHD-type" evidence="15">
    <location>
        <begin position="617"/>
        <end position="674"/>
    </location>
</feature>
<dbReference type="InterPro" id="IPR001356">
    <property type="entry name" value="HD"/>
</dbReference>
<evidence type="ECO:0000259" key="16">
    <source>
        <dbReference type="PROSITE" id="PS50071"/>
    </source>
</evidence>
<dbReference type="Pfam" id="PF00628">
    <property type="entry name" value="PHD"/>
    <property type="match status" value="1"/>
</dbReference>
<dbReference type="InterPro" id="IPR019786">
    <property type="entry name" value="Zinc_finger_PHD-type_CS"/>
</dbReference>
<feature type="compositionally biased region" description="Polar residues" evidence="14">
    <location>
        <begin position="498"/>
        <end position="508"/>
    </location>
</feature>
<dbReference type="GO" id="GO:0003682">
    <property type="term" value="F:chromatin binding"/>
    <property type="evidence" value="ECO:0007669"/>
    <property type="project" value="TreeGrafter"/>
</dbReference>
<feature type="compositionally biased region" description="Polar residues" evidence="14">
    <location>
        <begin position="425"/>
        <end position="435"/>
    </location>
</feature>
<dbReference type="PANTHER" id="PTHR12628:SF13">
    <property type="entry name" value="HOMEOBOX PROTEIN HAT3.1"/>
    <property type="match status" value="1"/>
</dbReference>
<evidence type="ECO:0000256" key="4">
    <source>
        <dbReference type="ARBA" id="ARBA00022771"/>
    </source>
</evidence>
<evidence type="ECO:0000256" key="9">
    <source>
        <dbReference type="ARBA" id="ARBA00023163"/>
    </source>
</evidence>
<evidence type="ECO:0008006" key="19">
    <source>
        <dbReference type="Google" id="ProtNLM"/>
    </source>
</evidence>
<gene>
    <name evidence="17" type="ORF">Dsin_024263</name>
</gene>
<feature type="compositionally biased region" description="Polar residues" evidence="14">
    <location>
        <begin position="25"/>
        <end position="45"/>
    </location>
</feature>
<keyword evidence="6" id="KW-0805">Transcription regulation</keyword>
<evidence type="ECO:0000256" key="3">
    <source>
        <dbReference type="ARBA" id="ARBA00022723"/>
    </source>
</evidence>
<evidence type="ECO:0000256" key="2">
    <source>
        <dbReference type="ARBA" id="ARBA00007427"/>
    </source>
</evidence>